<accession>A0AAW2SGV0</accession>
<evidence type="ECO:0000313" key="7">
    <source>
        <dbReference type="EMBL" id="KAL0391628.1"/>
    </source>
</evidence>
<reference evidence="7" key="1">
    <citation type="submission" date="2020-06" db="EMBL/GenBank/DDBJ databases">
        <authorList>
            <person name="Li T."/>
            <person name="Hu X."/>
            <person name="Zhang T."/>
            <person name="Song X."/>
            <person name="Zhang H."/>
            <person name="Dai N."/>
            <person name="Sheng W."/>
            <person name="Hou X."/>
            <person name="Wei L."/>
        </authorList>
    </citation>
    <scope>NUCLEOTIDE SEQUENCE</scope>
    <source>
        <strain evidence="7">KEN1</strain>
        <tissue evidence="7">Leaf</tissue>
    </source>
</reference>
<comment type="similarity">
    <text evidence="3">Belongs to the Ycf2 family.</text>
</comment>
<dbReference type="AlphaFoldDB" id="A0AAW2SGV0"/>
<proteinExistence type="inferred from homology"/>
<evidence type="ECO:0000256" key="5">
    <source>
        <dbReference type="ARBA" id="ARBA00022741"/>
    </source>
</evidence>
<dbReference type="PANTHER" id="PTHR33078">
    <property type="entry name" value="PROTEIN YCF2-RELATED"/>
    <property type="match status" value="1"/>
</dbReference>
<reference evidence="7" key="2">
    <citation type="journal article" date="2024" name="Plant">
        <title>Genomic evolution and insights into agronomic trait innovations of Sesamum species.</title>
        <authorList>
            <person name="Miao H."/>
            <person name="Wang L."/>
            <person name="Qu L."/>
            <person name="Liu H."/>
            <person name="Sun Y."/>
            <person name="Le M."/>
            <person name="Wang Q."/>
            <person name="Wei S."/>
            <person name="Zheng Y."/>
            <person name="Lin W."/>
            <person name="Duan Y."/>
            <person name="Cao H."/>
            <person name="Xiong S."/>
            <person name="Wang X."/>
            <person name="Wei L."/>
            <person name="Li C."/>
            <person name="Ma Q."/>
            <person name="Ju M."/>
            <person name="Zhao R."/>
            <person name="Li G."/>
            <person name="Mu C."/>
            <person name="Tian Q."/>
            <person name="Mei H."/>
            <person name="Zhang T."/>
            <person name="Gao T."/>
            <person name="Zhang H."/>
        </authorList>
    </citation>
    <scope>NUCLEOTIDE SEQUENCE</scope>
    <source>
        <strain evidence="7">KEN1</strain>
    </source>
</reference>
<comment type="function">
    <text evidence="1">Probable ATPase of unknown function. Its presence in a non-photosynthetic plant (Epifagus virginiana) and experiments in tobacco indicate that it has an essential function which is probably not related to photosynthesis.</text>
</comment>
<comment type="subcellular location">
    <subcellularLocation>
        <location evidence="2">Plastid</location>
    </subcellularLocation>
</comment>
<evidence type="ECO:0000256" key="1">
    <source>
        <dbReference type="ARBA" id="ARBA00002329"/>
    </source>
</evidence>
<organism evidence="7">
    <name type="scientific">Sesamum latifolium</name>
    <dbReference type="NCBI Taxonomy" id="2727402"/>
    <lineage>
        <taxon>Eukaryota</taxon>
        <taxon>Viridiplantae</taxon>
        <taxon>Streptophyta</taxon>
        <taxon>Embryophyta</taxon>
        <taxon>Tracheophyta</taxon>
        <taxon>Spermatophyta</taxon>
        <taxon>Magnoliopsida</taxon>
        <taxon>eudicotyledons</taxon>
        <taxon>Gunneridae</taxon>
        <taxon>Pentapetalae</taxon>
        <taxon>asterids</taxon>
        <taxon>lamiids</taxon>
        <taxon>Lamiales</taxon>
        <taxon>Pedaliaceae</taxon>
        <taxon>Sesamum</taxon>
    </lineage>
</organism>
<evidence type="ECO:0000256" key="6">
    <source>
        <dbReference type="ARBA" id="ARBA00022840"/>
    </source>
</evidence>
<dbReference type="GO" id="GO:0009536">
    <property type="term" value="C:plastid"/>
    <property type="evidence" value="ECO:0007669"/>
    <property type="project" value="UniProtKB-SubCell"/>
</dbReference>
<dbReference type="PANTHER" id="PTHR33078:SF100">
    <property type="entry name" value="PROTEIN YCF2"/>
    <property type="match status" value="1"/>
</dbReference>
<dbReference type="EMBL" id="JACGWN010000017">
    <property type="protein sequence ID" value="KAL0391628.1"/>
    <property type="molecule type" value="Genomic_DNA"/>
</dbReference>
<comment type="caution">
    <text evidence="7">The sequence shown here is derived from an EMBL/GenBank/DDBJ whole genome shotgun (WGS) entry which is preliminary data.</text>
</comment>
<keyword evidence="4" id="KW-0934">Plastid</keyword>
<sequence>MDLVLSRFLYEKYESEFEEGEGEGALDPQQIEEDLFNHIVWAPRIWRPWGFLFDCIERPNELGFPYWSRSFRGKRIIYDEEDELQENDSEFLQSGTMQLAACAAPKSWTFWRRLEPFHEIEEPVLFRHTKSRENYERWPSHTRLFASGSSTWRTTTGQENPPFCLKLVHKRKIIAIHAPPSLRLLVRHQNHQDRSVFTDASSDYVRQAVPYPKSLQS</sequence>
<protein>
    <submittedName>
        <fullName evidence="7">Protein Ycf2</fullName>
    </submittedName>
</protein>
<name>A0AAW2SGV0_9LAMI</name>
<evidence type="ECO:0000256" key="4">
    <source>
        <dbReference type="ARBA" id="ARBA00022640"/>
    </source>
</evidence>
<keyword evidence="6" id="KW-0067">ATP-binding</keyword>
<gene>
    <name evidence="7" type="ORF">Slati_4527000</name>
</gene>
<evidence type="ECO:0000256" key="3">
    <source>
        <dbReference type="ARBA" id="ARBA00009361"/>
    </source>
</evidence>
<dbReference type="GO" id="GO:0005524">
    <property type="term" value="F:ATP binding"/>
    <property type="evidence" value="ECO:0007669"/>
    <property type="project" value="UniProtKB-KW"/>
</dbReference>
<evidence type="ECO:0000256" key="2">
    <source>
        <dbReference type="ARBA" id="ARBA00004474"/>
    </source>
</evidence>
<keyword evidence="5" id="KW-0547">Nucleotide-binding</keyword>